<evidence type="ECO:0000313" key="5">
    <source>
        <dbReference type="EMBL" id="OBT92716.2"/>
    </source>
</evidence>
<name>A0A1B8GA47_9PEZI</name>
<sequence>MKPSSWPNCETKLPNMLSLVALVAALSINVVSATLQIIPGSTWTAKGTNQHVQAHGGEIIQVGSTYYLIGENKLDGSSFQSINCYSSTDLVQWTFVNKLLTLQPSGELGPSRVVERPHIIYNSASSKYVMWLHIDSSSYGEAKAGVATSSSVCGDYTYLGSSQPLGHQSRDINLFKDTDGTAYLLTEDRASGLRIDKLSSDYLSVASEVYTFGSYESPAIYKSGSTYFMFASHLTGWDANDNVYTTATSLSGPWAAWKTFADSGSNTYSSQTTAVVSINGVVMYMGDRWVSSNLMRSTYVWLPLTISGTTASMSNRVNWVINPSAGTWSGGPSETSPEAEASSNTLAGGAKVVTCSGCSGSKSIGYIGGSSGGTLTFPAISSTSSTTTTIRIHYANGDKSQRYGNVIVNGVSNIIAFLPSPDGNTPGTSVLTVPLNSGSGNVIKFEAYNGGYVADIDRLMVPVS</sequence>
<keyword evidence="2 4" id="KW-0378">Hydrolase</keyword>
<dbReference type="Pfam" id="PF04616">
    <property type="entry name" value="Glyco_hydro_43"/>
    <property type="match status" value="1"/>
</dbReference>
<dbReference type="STRING" id="342668.A0A1B8GA47"/>
<keyword evidence="6" id="KW-1185">Reference proteome</keyword>
<dbReference type="SUPFAM" id="SSF75005">
    <property type="entry name" value="Arabinanase/levansucrase/invertase"/>
    <property type="match status" value="1"/>
</dbReference>
<dbReference type="RefSeq" id="XP_018126449.2">
    <property type="nucleotide sequence ID" value="XM_018279116.2"/>
</dbReference>
<evidence type="ECO:0000256" key="4">
    <source>
        <dbReference type="RuleBase" id="RU361187"/>
    </source>
</evidence>
<dbReference type="GeneID" id="28843090"/>
<dbReference type="InterPro" id="IPR006710">
    <property type="entry name" value="Glyco_hydro_43"/>
</dbReference>
<dbReference type="EMBL" id="KV460263">
    <property type="protein sequence ID" value="OBT92716.2"/>
    <property type="molecule type" value="Genomic_DNA"/>
</dbReference>
<dbReference type="PANTHER" id="PTHR22925">
    <property type="entry name" value="GLYCOSYL HYDROLASE 43 FAMILY MEMBER"/>
    <property type="match status" value="1"/>
</dbReference>
<dbReference type="PANTHER" id="PTHR22925:SF3">
    <property type="entry name" value="GLYCOSYL HYDROLASE FAMILY PROTEIN 43"/>
    <property type="match status" value="1"/>
</dbReference>
<dbReference type="Gene3D" id="2.60.120.260">
    <property type="entry name" value="Galactose-binding domain-like"/>
    <property type="match status" value="1"/>
</dbReference>
<dbReference type="InterPro" id="IPR008979">
    <property type="entry name" value="Galactose-bd-like_sf"/>
</dbReference>
<dbReference type="Proteomes" id="UP000091956">
    <property type="component" value="Unassembled WGS sequence"/>
</dbReference>
<dbReference type="GO" id="GO:0004553">
    <property type="term" value="F:hydrolase activity, hydrolyzing O-glycosyl compounds"/>
    <property type="evidence" value="ECO:0007669"/>
    <property type="project" value="InterPro"/>
</dbReference>
<keyword evidence="3 4" id="KW-0326">Glycosidase</keyword>
<dbReference type="SUPFAM" id="SSF49785">
    <property type="entry name" value="Galactose-binding domain-like"/>
    <property type="match status" value="1"/>
</dbReference>
<organism evidence="5 6">
    <name type="scientific">Pseudogymnoascus verrucosus</name>
    <dbReference type="NCBI Taxonomy" id="342668"/>
    <lineage>
        <taxon>Eukaryota</taxon>
        <taxon>Fungi</taxon>
        <taxon>Dikarya</taxon>
        <taxon>Ascomycota</taxon>
        <taxon>Pezizomycotina</taxon>
        <taxon>Leotiomycetes</taxon>
        <taxon>Thelebolales</taxon>
        <taxon>Thelebolaceae</taxon>
        <taxon>Pseudogymnoascus</taxon>
    </lineage>
</organism>
<dbReference type="AlphaFoldDB" id="A0A1B8GA47"/>
<accession>A0A1B8GA47</accession>
<gene>
    <name evidence="5" type="ORF">VE01_09704</name>
</gene>
<dbReference type="Gene3D" id="2.115.10.20">
    <property type="entry name" value="Glycosyl hydrolase domain, family 43"/>
    <property type="match status" value="1"/>
</dbReference>
<evidence type="ECO:0000256" key="3">
    <source>
        <dbReference type="ARBA" id="ARBA00023295"/>
    </source>
</evidence>
<evidence type="ECO:0000256" key="2">
    <source>
        <dbReference type="ARBA" id="ARBA00022801"/>
    </source>
</evidence>
<dbReference type="CDD" id="cd18821">
    <property type="entry name" value="GH43_Pc3Gal43A-like"/>
    <property type="match status" value="1"/>
</dbReference>
<evidence type="ECO:0008006" key="7">
    <source>
        <dbReference type="Google" id="ProtNLM"/>
    </source>
</evidence>
<evidence type="ECO:0000256" key="1">
    <source>
        <dbReference type="ARBA" id="ARBA00009865"/>
    </source>
</evidence>
<protein>
    <recommendedName>
        <fullName evidence="7">CBM6 domain-containing protein</fullName>
    </recommendedName>
</protein>
<dbReference type="GO" id="GO:0005975">
    <property type="term" value="P:carbohydrate metabolic process"/>
    <property type="evidence" value="ECO:0007669"/>
    <property type="project" value="InterPro"/>
</dbReference>
<reference evidence="5 6" key="1">
    <citation type="submission" date="2016-03" db="EMBL/GenBank/DDBJ databases">
        <title>Comparative genomics of Pseudogymnoascus destructans, the fungus causing white-nose syndrome of bats.</title>
        <authorList>
            <person name="Palmer J.M."/>
            <person name="Drees K.P."/>
            <person name="Foster J.T."/>
            <person name="Lindner D.L."/>
        </authorList>
    </citation>
    <scope>NUCLEOTIDE SEQUENCE [LARGE SCALE GENOMIC DNA]</scope>
    <source>
        <strain evidence="5 6">UAMH 10579</strain>
    </source>
</reference>
<reference evidence="6" key="2">
    <citation type="journal article" date="2018" name="Nat. Commun.">
        <title>Extreme sensitivity to ultraviolet light in the fungal pathogen causing white-nose syndrome of bats.</title>
        <authorList>
            <person name="Palmer J.M."/>
            <person name="Drees K.P."/>
            <person name="Foster J.T."/>
            <person name="Lindner D.L."/>
        </authorList>
    </citation>
    <scope>NUCLEOTIDE SEQUENCE [LARGE SCALE GENOMIC DNA]</scope>
    <source>
        <strain evidence="6">UAMH 10579</strain>
    </source>
</reference>
<dbReference type="CDD" id="cd04081">
    <property type="entry name" value="CBM35_galactosidase-like"/>
    <property type="match status" value="1"/>
</dbReference>
<proteinExistence type="inferred from homology"/>
<dbReference type="InterPro" id="IPR023296">
    <property type="entry name" value="Glyco_hydro_beta-prop_sf"/>
</dbReference>
<evidence type="ECO:0000313" key="6">
    <source>
        <dbReference type="Proteomes" id="UP000091956"/>
    </source>
</evidence>
<comment type="similarity">
    <text evidence="1 4">Belongs to the glycosyl hydrolase 43 family.</text>
</comment>